<dbReference type="Pfam" id="PF01510">
    <property type="entry name" value="Amidase_2"/>
    <property type="match status" value="1"/>
</dbReference>
<dbReference type="InterPro" id="IPR002502">
    <property type="entry name" value="Amidase_domain"/>
</dbReference>
<dbReference type="PANTHER" id="PTHR11022">
    <property type="entry name" value="PEPTIDOGLYCAN RECOGNITION PROTEIN"/>
    <property type="match status" value="1"/>
</dbReference>
<dbReference type="InterPro" id="IPR036505">
    <property type="entry name" value="Amidase/PGRP_sf"/>
</dbReference>
<dbReference type="AlphaFoldDB" id="A0A3N1G910"/>
<dbReference type="PANTHER" id="PTHR11022:SF41">
    <property type="entry name" value="PEPTIDOGLYCAN-RECOGNITION PROTEIN LC-RELATED"/>
    <property type="match status" value="1"/>
</dbReference>
<dbReference type="SMART" id="SM00644">
    <property type="entry name" value="Ami_2"/>
    <property type="match status" value="1"/>
</dbReference>
<evidence type="ECO:0000256" key="2">
    <source>
        <dbReference type="SAM" id="SignalP"/>
    </source>
</evidence>
<evidence type="ECO:0000313" key="6">
    <source>
        <dbReference type="Proteomes" id="UP000276232"/>
    </source>
</evidence>
<dbReference type="CDD" id="cd06583">
    <property type="entry name" value="PGRP"/>
    <property type="match status" value="1"/>
</dbReference>
<dbReference type="GO" id="GO:0008745">
    <property type="term" value="F:N-acetylmuramoyl-L-alanine amidase activity"/>
    <property type="evidence" value="ECO:0007669"/>
    <property type="project" value="InterPro"/>
</dbReference>
<feature type="signal peptide" evidence="2">
    <location>
        <begin position="1"/>
        <end position="31"/>
    </location>
</feature>
<dbReference type="SUPFAM" id="SSF55846">
    <property type="entry name" value="N-acetylmuramoyl-L-alanine amidase-like"/>
    <property type="match status" value="1"/>
</dbReference>
<dbReference type="GO" id="GO:0009253">
    <property type="term" value="P:peptidoglycan catabolic process"/>
    <property type="evidence" value="ECO:0007669"/>
    <property type="project" value="InterPro"/>
</dbReference>
<reference evidence="5 6" key="1">
    <citation type="journal article" date="2015" name="Stand. Genomic Sci.">
        <title>Genomic Encyclopedia of Bacterial and Archaeal Type Strains, Phase III: the genomes of soil and plant-associated and newly described type strains.</title>
        <authorList>
            <person name="Whitman W.B."/>
            <person name="Woyke T."/>
            <person name="Klenk H.P."/>
            <person name="Zhou Y."/>
            <person name="Lilburn T.G."/>
            <person name="Beck B.J."/>
            <person name="De Vos P."/>
            <person name="Vandamme P."/>
            <person name="Eisen J.A."/>
            <person name="Garrity G."/>
            <person name="Hugenholtz P."/>
            <person name="Kyrpides N.C."/>
        </authorList>
    </citation>
    <scope>NUCLEOTIDE SEQUENCE [LARGE SCALE GENOMIC DNA]</scope>
    <source>
        <strain evidence="5 6">CECT 7306</strain>
    </source>
</reference>
<organism evidence="5 6">
    <name type="scientific">Pseudokineococcus lusitanus</name>
    <dbReference type="NCBI Taxonomy" id="763993"/>
    <lineage>
        <taxon>Bacteria</taxon>
        <taxon>Bacillati</taxon>
        <taxon>Actinomycetota</taxon>
        <taxon>Actinomycetes</taxon>
        <taxon>Kineosporiales</taxon>
        <taxon>Kineosporiaceae</taxon>
        <taxon>Pseudokineococcus</taxon>
    </lineage>
</organism>
<gene>
    <name evidence="5" type="ORF">EDC03_3177</name>
</gene>
<dbReference type="InParanoid" id="A0A3N1G910"/>
<sequence length="674" mass="68514">MPHHLLRLGGALTCAVAVVAPLGLAATPALAAPVTAAAAAAAVEDAPVATSTDVVPEVGVDADALAQLRAAGDPAARPAVLTDEVATDADFDVLGVTWSAADTSAGAVTVAVRVLEDGAWSTWETLPVEDAGPDAGSAEARSAAPVVGTSPLATDGARGYQLRVDTTSGAAPRDLQVRVVDGGDGDVARVERAAGPAAAAAAAEVRGSTVAASASTPAAGTLSAASAGTLSATASTAAQPTIVTRAQWGADESLARGTGRNDTVKAMVVHHTASSNSYSTASQSMSQLRGIYAYHTQSLGWSDIGYNFVVDKFGTIYEGRRGSITEKVMGAHAAGFNTDTMGVSAMGNYEEAAPSSALVRSIAAVVAWKLGQFGVSPTATTTLTSAGGGTARYSKGRAVTLPTVLRHMDVGYTACPGSGLSAQMDTIRSRAAQLQAAATPTPTPTPTPAPAPVPAGAQTLVGDWNGDGTDQVGLFVDGDISLRRADGGTLRYRYGGKGDIAVVGDWDGDGRDTVSVFRRGQWLINDSLSGGSADRSFWLGQAGDVPVTGSWDGRSQGVGVYRDGRWLLRKYPSAGPVHVSLNWGRTTDRPVVGDWDGDGADTPGLQRGAQRFRLDSLYPGSPGPISFGRASMPGFAGDLAGKGHDGWGARQGATFLYRTDVRGGVAQGSVAVVR</sequence>
<dbReference type="RefSeq" id="WP_123381248.1">
    <property type="nucleotide sequence ID" value="NZ_RJKN01000010.1"/>
</dbReference>
<accession>A0A3N1G910</accession>
<evidence type="ECO:0000313" key="5">
    <source>
        <dbReference type="EMBL" id="ROP26707.1"/>
    </source>
</evidence>
<protein>
    <submittedName>
        <fullName evidence="5">Uncharacterized protein with LGFP repeats</fullName>
    </submittedName>
</protein>
<dbReference type="EMBL" id="RJKN01000010">
    <property type="protein sequence ID" value="ROP26707.1"/>
    <property type="molecule type" value="Genomic_DNA"/>
</dbReference>
<feature type="domain" description="Peptidoglycan recognition protein family" evidence="4">
    <location>
        <begin position="240"/>
        <end position="388"/>
    </location>
</feature>
<evidence type="ECO:0000259" key="3">
    <source>
        <dbReference type="SMART" id="SM00644"/>
    </source>
</evidence>
<dbReference type="InterPro" id="IPR015510">
    <property type="entry name" value="PGRP"/>
</dbReference>
<keyword evidence="2" id="KW-0732">Signal</keyword>
<dbReference type="GO" id="GO:0008270">
    <property type="term" value="F:zinc ion binding"/>
    <property type="evidence" value="ECO:0007669"/>
    <property type="project" value="InterPro"/>
</dbReference>
<evidence type="ECO:0000256" key="1">
    <source>
        <dbReference type="ARBA" id="ARBA00007553"/>
    </source>
</evidence>
<dbReference type="InterPro" id="IPR006619">
    <property type="entry name" value="PGRP_domain_met/bac"/>
</dbReference>
<dbReference type="OrthoDB" id="514320at2"/>
<comment type="similarity">
    <text evidence="1">Belongs to the N-acetylmuramoyl-L-alanine amidase 2 family.</text>
</comment>
<dbReference type="SMART" id="SM00701">
    <property type="entry name" value="PGRP"/>
    <property type="match status" value="1"/>
</dbReference>
<comment type="caution">
    <text evidence="5">The sequence shown here is derived from an EMBL/GenBank/DDBJ whole genome shotgun (WGS) entry which is preliminary data.</text>
</comment>
<evidence type="ECO:0000259" key="4">
    <source>
        <dbReference type="SMART" id="SM00701"/>
    </source>
</evidence>
<proteinExistence type="inferred from homology"/>
<feature type="domain" description="N-acetylmuramoyl-L-alanine amidase" evidence="3">
    <location>
        <begin position="252"/>
        <end position="396"/>
    </location>
</feature>
<dbReference type="Gene3D" id="3.40.80.10">
    <property type="entry name" value="Peptidoglycan recognition protein-like"/>
    <property type="match status" value="1"/>
</dbReference>
<name>A0A3N1G910_9ACTN</name>
<keyword evidence="6" id="KW-1185">Reference proteome</keyword>
<dbReference type="Proteomes" id="UP000276232">
    <property type="component" value="Unassembled WGS sequence"/>
</dbReference>
<feature type="chain" id="PRO_5018094430" evidence="2">
    <location>
        <begin position="32"/>
        <end position="674"/>
    </location>
</feature>